<dbReference type="Gene3D" id="3.90.180.10">
    <property type="entry name" value="Medium-chain alcohol dehydrogenases, catalytic domain"/>
    <property type="match status" value="1"/>
</dbReference>
<dbReference type="PANTHER" id="PTHR43482:SF1">
    <property type="entry name" value="PROTEIN AST1-RELATED"/>
    <property type="match status" value="1"/>
</dbReference>
<dbReference type="SUPFAM" id="SSF50129">
    <property type="entry name" value="GroES-like"/>
    <property type="match status" value="1"/>
</dbReference>
<dbReference type="CDD" id="cd05289">
    <property type="entry name" value="MDR_like_2"/>
    <property type="match status" value="1"/>
</dbReference>
<dbReference type="RefSeq" id="WP_137343489.1">
    <property type="nucleotide sequence ID" value="NZ_BSQH01000005.1"/>
</dbReference>
<dbReference type="PANTHER" id="PTHR43482">
    <property type="entry name" value="PROTEIN AST1-RELATED"/>
    <property type="match status" value="1"/>
</dbReference>
<dbReference type="OrthoDB" id="648910at2"/>
<dbReference type="AlphaFoldDB" id="A0A4U6CSP7"/>
<keyword evidence="3" id="KW-1185">Reference proteome</keyword>
<dbReference type="InterPro" id="IPR036291">
    <property type="entry name" value="NAD(P)-bd_dom_sf"/>
</dbReference>
<evidence type="ECO:0000313" key="2">
    <source>
        <dbReference type="EMBL" id="TKT87602.1"/>
    </source>
</evidence>
<reference evidence="2 3" key="1">
    <citation type="submission" date="2019-05" db="EMBL/GenBank/DDBJ databases">
        <title>Dyadobacter AR-3-8 sp. nov., isolated from arctic soil.</title>
        <authorList>
            <person name="Chaudhary D.K."/>
        </authorList>
    </citation>
    <scope>NUCLEOTIDE SEQUENCE [LARGE SCALE GENOMIC DNA]</scope>
    <source>
        <strain evidence="2 3">AR-3-8</strain>
    </source>
</reference>
<dbReference type="Pfam" id="PF08240">
    <property type="entry name" value="ADH_N"/>
    <property type="match status" value="1"/>
</dbReference>
<dbReference type="GO" id="GO:0016491">
    <property type="term" value="F:oxidoreductase activity"/>
    <property type="evidence" value="ECO:0007669"/>
    <property type="project" value="InterPro"/>
</dbReference>
<dbReference type="InterPro" id="IPR052585">
    <property type="entry name" value="Lipid_raft_assoc_Zn_ADH"/>
</dbReference>
<name>A0A4U6CSP7_9BACT</name>
<dbReference type="InterPro" id="IPR011032">
    <property type="entry name" value="GroES-like_sf"/>
</dbReference>
<dbReference type="SUPFAM" id="SSF51735">
    <property type="entry name" value="NAD(P)-binding Rossmann-fold domains"/>
    <property type="match status" value="1"/>
</dbReference>
<comment type="caution">
    <text evidence="2">The sequence shown here is derived from an EMBL/GenBank/DDBJ whole genome shotgun (WGS) entry which is preliminary data.</text>
</comment>
<dbReference type="Proteomes" id="UP000304900">
    <property type="component" value="Unassembled WGS sequence"/>
</dbReference>
<dbReference type="EMBL" id="SZVO01000018">
    <property type="protein sequence ID" value="TKT87602.1"/>
    <property type="molecule type" value="Genomic_DNA"/>
</dbReference>
<protein>
    <submittedName>
        <fullName evidence="2">NADP-dependent oxidoreductase</fullName>
    </submittedName>
</protein>
<gene>
    <name evidence="2" type="ORF">FDK13_28855</name>
</gene>
<accession>A0A4U6CSP7</accession>
<dbReference type="Pfam" id="PF13602">
    <property type="entry name" value="ADH_zinc_N_2"/>
    <property type="match status" value="1"/>
</dbReference>
<organism evidence="2 3">
    <name type="scientific">Dyadobacter frigoris</name>
    <dbReference type="NCBI Taxonomy" id="2576211"/>
    <lineage>
        <taxon>Bacteria</taxon>
        <taxon>Pseudomonadati</taxon>
        <taxon>Bacteroidota</taxon>
        <taxon>Cytophagia</taxon>
        <taxon>Cytophagales</taxon>
        <taxon>Spirosomataceae</taxon>
        <taxon>Dyadobacter</taxon>
    </lineage>
</organism>
<dbReference type="InterPro" id="IPR020843">
    <property type="entry name" value="ER"/>
</dbReference>
<dbReference type="Gene3D" id="3.40.50.720">
    <property type="entry name" value="NAD(P)-binding Rossmann-like Domain"/>
    <property type="match status" value="1"/>
</dbReference>
<evidence type="ECO:0000313" key="3">
    <source>
        <dbReference type="Proteomes" id="UP000304900"/>
    </source>
</evidence>
<sequence>MKAIELIAHGGIENLVLTDLPMPEFTENEVLIRVKAISINPADTYIRKLDALDYVFAGERPRIMGWDISGIVVSVGTVVTGISEGDGVFGTIKYPGHDRAGHGKGYAEFVAAPAGDLALKPLNISHAEAVAATLAALTAWQPLSKAGIKPGDRIFITAAGGGVGHFAIQIAKYFGAYVIVLASESKKDFVLSLGADEFIDYRSQKFEEVLQPVDFVLEALREDHIARTIEVVKPGGKLISLWSGVAGTPWETRAAERGILAYYNAVTSSGEDMKEIAALLEKGQIRSHIAKRFALEDIGLAHLEQESDHVQGKLVITFD</sequence>
<proteinExistence type="predicted"/>
<dbReference type="SMART" id="SM00829">
    <property type="entry name" value="PKS_ER"/>
    <property type="match status" value="1"/>
</dbReference>
<dbReference type="InterPro" id="IPR013154">
    <property type="entry name" value="ADH-like_N"/>
</dbReference>
<feature type="domain" description="Enoyl reductase (ER)" evidence="1">
    <location>
        <begin position="10"/>
        <end position="316"/>
    </location>
</feature>
<evidence type="ECO:0000259" key="1">
    <source>
        <dbReference type="SMART" id="SM00829"/>
    </source>
</evidence>